<evidence type="ECO:0000256" key="1">
    <source>
        <dbReference type="ARBA" id="ARBA00022737"/>
    </source>
</evidence>
<dbReference type="Pfam" id="PF13857">
    <property type="entry name" value="Ank_5"/>
    <property type="match status" value="2"/>
</dbReference>
<dbReference type="EMBL" id="JBBBZM010000261">
    <property type="protein sequence ID" value="KAL0631346.1"/>
    <property type="molecule type" value="Genomic_DNA"/>
</dbReference>
<organism evidence="4 5">
    <name type="scientific">Discina gigas</name>
    <dbReference type="NCBI Taxonomy" id="1032678"/>
    <lineage>
        <taxon>Eukaryota</taxon>
        <taxon>Fungi</taxon>
        <taxon>Dikarya</taxon>
        <taxon>Ascomycota</taxon>
        <taxon>Pezizomycotina</taxon>
        <taxon>Pezizomycetes</taxon>
        <taxon>Pezizales</taxon>
        <taxon>Discinaceae</taxon>
        <taxon>Discina</taxon>
    </lineage>
</organism>
<feature type="repeat" description="ANK" evidence="3">
    <location>
        <begin position="575"/>
        <end position="607"/>
    </location>
</feature>
<name>A0ABR3G6Y9_9PEZI</name>
<dbReference type="PRINTS" id="PR01415">
    <property type="entry name" value="ANKYRIN"/>
</dbReference>
<dbReference type="Gene3D" id="1.25.40.20">
    <property type="entry name" value="Ankyrin repeat-containing domain"/>
    <property type="match status" value="7"/>
</dbReference>
<dbReference type="Proteomes" id="UP001447188">
    <property type="component" value="Unassembled WGS sequence"/>
</dbReference>
<feature type="repeat" description="ANK" evidence="3">
    <location>
        <begin position="665"/>
        <end position="697"/>
    </location>
</feature>
<dbReference type="SUPFAM" id="SSF48403">
    <property type="entry name" value="Ankyrin repeat"/>
    <property type="match status" value="3"/>
</dbReference>
<feature type="repeat" description="ANK" evidence="3">
    <location>
        <begin position="441"/>
        <end position="473"/>
    </location>
</feature>
<feature type="repeat" description="ANK" evidence="3">
    <location>
        <begin position="285"/>
        <end position="317"/>
    </location>
</feature>
<feature type="repeat" description="ANK" evidence="3">
    <location>
        <begin position="408"/>
        <end position="440"/>
    </location>
</feature>
<keyword evidence="2 3" id="KW-0040">ANK repeat</keyword>
<evidence type="ECO:0000256" key="3">
    <source>
        <dbReference type="PROSITE-ProRule" id="PRU00023"/>
    </source>
</evidence>
<feature type="repeat" description="ANK" evidence="3">
    <location>
        <begin position="744"/>
        <end position="776"/>
    </location>
</feature>
<dbReference type="PANTHER" id="PTHR24198:SF194">
    <property type="entry name" value="INVERSIN-A"/>
    <property type="match status" value="1"/>
</dbReference>
<feature type="repeat" description="ANK" evidence="3">
    <location>
        <begin position="509"/>
        <end position="541"/>
    </location>
</feature>
<reference evidence="4 5" key="1">
    <citation type="submission" date="2024-02" db="EMBL/GenBank/DDBJ databases">
        <title>Discinaceae phylogenomics.</title>
        <authorList>
            <person name="Dirks A.C."/>
            <person name="James T.Y."/>
        </authorList>
    </citation>
    <scope>NUCLEOTIDE SEQUENCE [LARGE SCALE GENOMIC DNA]</scope>
    <source>
        <strain evidence="4 5">ACD0624</strain>
    </source>
</reference>
<feature type="repeat" description="ANK" evidence="3">
    <location>
        <begin position="542"/>
        <end position="574"/>
    </location>
</feature>
<gene>
    <name evidence="4" type="ORF">Q9L58_009792</name>
</gene>
<accession>A0ABR3G6Y9</accession>
<feature type="repeat" description="ANK" evidence="3">
    <location>
        <begin position="251"/>
        <end position="284"/>
    </location>
</feature>
<dbReference type="InterPro" id="IPR036770">
    <property type="entry name" value="Ankyrin_rpt-contain_sf"/>
</dbReference>
<keyword evidence="1" id="KW-0677">Repeat</keyword>
<dbReference type="PROSITE" id="PS50088">
    <property type="entry name" value="ANK_REPEAT"/>
    <property type="match status" value="14"/>
</dbReference>
<evidence type="ECO:0000313" key="4">
    <source>
        <dbReference type="EMBL" id="KAL0631346.1"/>
    </source>
</evidence>
<feature type="repeat" description="ANK" evidence="3">
    <location>
        <begin position="777"/>
        <end position="809"/>
    </location>
</feature>
<dbReference type="PROSITE" id="PS50297">
    <property type="entry name" value="ANK_REP_REGION"/>
    <property type="match status" value="13"/>
</dbReference>
<feature type="repeat" description="ANK" evidence="3">
    <location>
        <begin position="810"/>
        <end position="842"/>
    </location>
</feature>
<dbReference type="SMART" id="SM00248">
    <property type="entry name" value="ANK"/>
    <property type="match status" value="16"/>
</dbReference>
<keyword evidence="5" id="KW-1185">Reference proteome</keyword>
<protein>
    <submittedName>
        <fullName evidence="4">Uncharacterized protein</fullName>
    </submittedName>
</protein>
<proteinExistence type="predicted"/>
<dbReference type="Pfam" id="PF12796">
    <property type="entry name" value="Ank_2"/>
    <property type="match status" value="6"/>
</dbReference>
<dbReference type="InterPro" id="IPR002110">
    <property type="entry name" value="Ankyrin_rpt"/>
</dbReference>
<feature type="repeat" description="ANK" evidence="3">
    <location>
        <begin position="632"/>
        <end position="664"/>
    </location>
</feature>
<sequence length="885" mass="94095">MNDIPRGTSRTKLARFLLAQSHGPSTPHQAPQVVFGSAIFDSRLDDELSVATIEFSDTPSWLLNKDPSGFPKHTLLGTIWLGVDRCALDSLGQTEFIRAVRNSQSHLGLHYAEMLAEFADTDVNIQDSQGRTALHWASAASLRDMVRLCLSVPDCETGLRDNDNLTAFDLALRTGDEVSQALFYHSLLDLEQSSPQVALLRVLTLSSDQTSVADKPLFPGEALFQPVGDRNSPLVVALLDRGVDLTAKDAGGNTALHVAAGQVDNAAIVTRFLEAGADINALGNAGSTPLLSAVRTADAETVQVLLRWNADTALADQDEMSALHLAAQNGRLDIAELLLHGGADVKARDRLGRTAEDVAVANRKVRIVELLSMGDTLEEQVVMDLTTVPEDVPVSLSLQPELQVGHPRGNATLLEAADGGNLDTVRTLLAQGVDTEARDTGSPTALHLAAKGGHTEIVESLLVYGANTETSIDMGDTLEEQVVTDPTTVPEDVPVSLSLQPEIEVRHPRGSTTLLEAADGGDLDTVRTLLAQGVDTEAKDAKSRTALYLAVKGGHTEIVESLLAYGANIEASSMDGITALHIAAMFGHTEIVKALLAGGAQIEAFVANPIRRYMWAETEDPWDRVLYKQLGDGKTALHLAVHNGRTETIKVLLVNGAQLETADNRGQGLLHLAAEQGHTEAVKILLASGADIEAPNERGQRALHMAADQGNAGAVNVLLADQGYVGAVDVLLISGADIEAPNKSGQRALHMAAERGLTEAVKILLAARADIEAPNQSGQRALHLAAKQGHTEVVKILLAAGADIEAPNIFGERALHLAAEEGYTETVNVLLAAGAQIEARTSKGRTAYQLASERGNKDVVKILGSQTTAVARLRSEVRHRLGRTE</sequence>
<evidence type="ECO:0000256" key="2">
    <source>
        <dbReference type="ARBA" id="ARBA00023043"/>
    </source>
</evidence>
<comment type="caution">
    <text evidence="4">The sequence shown here is derived from an EMBL/GenBank/DDBJ whole genome shotgun (WGS) entry which is preliminary data.</text>
</comment>
<evidence type="ECO:0000313" key="5">
    <source>
        <dbReference type="Proteomes" id="UP001447188"/>
    </source>
</evidence>
<dbReference type="PANTHER" id="PTHR24198">
    <property type="entry name" value="ANKYRIN REPEAT AND PROTEIN KINASE DOMAIN-CONTAINING PROTEIN"/>
    <property type="match status" value="1"/>
</dbReference>
<feature type="repeat" description="ANK" evidence="3">
    <location>
        <begin position="318"/>
        <end position="350"/>
    </location>
</feature>
<feature type="repeat" description="ANK" evidence="3">
    <location>
        <begin position="698"/>
        <end position="743"/>
    </location>
</feature>